<accession>B3EAR3</accession>
<dbReference type="eggNOG" id="COG2996">
    <property type="taxonomic scope" value="Bacteria"/>
</dbReference>
<sequence length="280" mass="30513">MRDSMPLIGQYSRLKIARITPSGAFLASEEGDILLPGKFIPEGAKIGTELEVFVYLDSEDRPVATVQKPFAVMGEFALLKVKDTNAKVGSFLDWGLDKDLLLPFGEQLAPVKKGEQVLVCLYRDSSGRIAASARLDRFLKPADAALAEGDGVDLFIYAYTDLGAKVVVNGRYAGMLFRNELYGRPKAGERLWGYVKKIRDGGRIDITLRKGGAQEARSDRDLVLAALTNAPDGLLPLNDKSSPESISGLLKLSKKSFKKAVGGLYREGLITMSDDGIRLK</sequence>
<feature type="domain" description="Conserved virulence factor B-like winged helix" evidence="3">
    <location>
        <begin position="222"/>
        <end position="279"/>
    </location>
</feature>
<dbReference type="InterPro" id="IPR012340">
    <property type="entry name" value="NA-bd_OB-fold"/>
</dbReference>
<dbReference type="AlphaFoldDB" id="B3EAR3"/>
<dbReference type="InterPro" id="IPR040764">
    <property type="entry name" value="CvfB_WH"/>
</dbReference>
<dbReference type="PIRSF" id="PIRSF012524">
    <property type="entry name" value="YitL_S1"/>
    <property type="match status" value="1"/>
</dbReference>
<dbReference type="STRING" id="398767.Glov_3240"/>
<gene>
    <name evidence="4" type="ordered locus">Glov_3240</name>
</gene>
<dbReference type="Pfam" id="PF17783">
    <property type="entry name" value="WHD_CvfB"/>
    <property type="match status" value="1"/>
</dbReference>
<dbReference type="KEGG" id="glo:Glov_3240"/>
<comment type="similarity">
    <text evidence="1">Belongs to the CvfB family.</text>
</comment>
<dbReference type="InterPro" id="IPR039566">
    <property type="entry name" value="CvfB_S1_st"/>
</dbReference>
<dbReference type="Gene3D" id="2.40.50.140">
    <property type="entry name" value="Nucleic acid-binding proteins"/>
    <property type="match status" value="1"/>
</dbReference>
<name>B3EAR3_TRIL1</name>
<dbReference type="EMBL" id="CP001089">
    <property type="protein sequence ID" value="ACD96946.1"/>
    <property type="molecule type" value="Genomic_DNA"/>
</dbReference>
<evidence type="ECO:0000259" key="3">
    <source>
        <dbReference type="Pfam" id="PF17783"/>
    </source>
</evidence>
<dbReference type="InterPro" id="IPR014464">
    <property type="entry name" value="CvfB_fam"/>
</dbReference>
<dbReference type="Pfam" id="PF13509">
    <property type="entry name" value="S1_2"/>
    <property type="match status" value="2"/>
</dbReference>
<dbReference type="HOGENOM" id="CLU_064885_1_0_7"/>
<evidence type="ECO:0000313" key="4">
    <source>
        <dbReference type="EMBL" id="ACD96946.1"/>
    </source>
</evidence>
<organism evidence="4 5">
    <name type="scientific">Trichlorobacter lovleyi (strain ATCC BAA-1151 / DSM 17278 / SZ)</name>
    <name type="common">Geobacter lovleyi</name>
    <dbReference type="NCBI Taxonomy" id="398767"/>
    <lineage>
        <taxon>Bacteria</taxon>
        <taxon>Pseudomonadati</taxon>
        <taxon>Thermodesulfobacteriota</taxon>
        <taxon>Desulfuromonadia</taxon>
        <taxon>Geobacterales</taxon>
        <taxon>Geobacteraceae</taxon>
        <taxon>Trichlorobacter</taxon>
    </lineage>
</organism>
<evidence type="ECO:0000256" key="1">
    <source>
        <dbReference type="PIRNR" id="PIRNR012524"/>
    </source>
</evidence>
<dbReference type="PANTHER" id="PTHR37296:SF1">
    <property type="entry name" value="CONSERVED VIRULENCE FACTOR B"/>
    <property type="match status" value="1"/>
</dbReference>
<feature type="domain" description="Conserved virulence factor B first S1" evidence="2">
    <location>
        <begin position="8"/>
        <end position="66"/>
    </location>
</feature>
<keyword evidence="5" id="KW-1185">Reference proteome</keyword>
<dbReference type="Proteomes" id="UP000002420">
    <property type="component" value="Chromosome"/>
</dbReference>
<feature type="domain" description="Conserved virulence factor B first S1" evidence="2">
    <location>
        <begin position="74"/>
        <end position="132"/>
    </location>
</feature>
<dbReference type="InterPro" id="IPR036388">
    <property type="entry name" value="WH-like_DNA-bd_sf"/>
</dbReference>
<reference evidence="4 5" key="1">
    <citation type="submission" date="2008-05" db="EMBL/GenBank/DDBJ databases">
        <title>Complete sequence of chromosome of Geobacter lovleyi SZ.</title>
        <authorList>
            <consortium name="US DOE Joint Genome Institute"/>
            <person name="Lucas S."/>
            <person name="Copeland A."/>
            <person name="Lapidus A."/>
            <person name="Glavina del Rio T."/>
            <person name="Dalin E."/>
            <person name="Tice H."/>
            <person name="Bruce D."/>
            <person name="Goodwin L."/>
            <person name="Pitluck S."/>
            <person name="Chertkov O."/>
            <person name="Meincke L."/>
            <person name="Brettin T."/>
            <person name="Detter J.C."/>
            <person name="Han C."/>
            <person name="Tapia R."/>
            <person name="Kuske C.R."/>
            <person name="Schmutz J."/>
            <person name="Larimer F."/>
            <person name="Land M."/>
            <person name="Hauser L."/>
            <person name="Kyrpides N."/>
            <person name="Mikhailova N."/>
            <person name="Sung Y."/>
            <person name="Fletcher K.E."/>
            <person name="Ritalahti K.M."/>
            <person name="Loeffler F.E."/>
            <person name="Richardson P."/>
        </authorList>
    </citation>
    <scope>NUCLEOTIDE SEQUENCE [LARGE SCALE GENOMIC DNA]</scope>
    <source>
        <strain evidence="5">ATCC BAA-1151 / DSM 17278 / SZ</strain>
    </source>
</reference>
<evidence type="ECO:0000259" key="2">
    <source>
        <dbReference type="Pfam" id="PF13509"/>
    </source>
</evidence>
<dbReference type="PANTHER" id="PTHR37296">
    <property type="entry name" value="CONSERVED VIRULENCE FACTOR B"/>
    <property type="match status" value="1"/>
</dbReference>
<evidence type="ECO:0000313" key="5">
    <source>
        <dbReference type="Proteomes" id="UP000002420"/>
    </source>
</evidence>
<protein>
    <submittedName>
        <fullName evidence="4">Uncharacterized protein-like protein</fullName>
    </submittedName>
</protein>
<proteinExistence type="inferred from homology"/>
<dbReference type="Gene3D" id="1.10.10.10">
    <property type="entry name" value="Winged helix-like DNA-binding domain superfamily/Winged helix DNA-binding domain"/>
    <property type="match status" value="1"/>
</dbReference>